<feature type="region of interest" description="Disordered" evidence="1">
    <location>
        <begin position="316"/>
        <end position="429"/>
    </location>
</feature>
<feature type="region of interest" description="Disordered" evidence="1">
    <location>
        <begin position="122"/>
        <end position="171"/>
    </location>
</feature>
<protein>
    <submittedName>
        <fullName evidence="4">Secreted protein</fullName>
    </submittedName>
</protein>
<name>A0A0M3ICM7_ASCLU</name>
<evidence type="ECO:0000313" key="4">
    <source>
        <dbReference type="WBParaSite" id="ALUE_0001565901-mRNA-1"/>
    </source>
</evidence>
<accession>A0A0M3ICM7</accession>
<feature type="region of interest" description="Disordered" evidence="1">
    <location>
        <begin position="73"/>
        <end position="98"/>
    </location>
</feature>
<organism evidence="3 4">
    <name type="scientific">Ascaris lumbricoides</name>
    <name type="common">Giant roundworm</name>
    <dbReference type="NCBI Taxonomy" id="6252"/>
    <lineage>
        <taxon>Eukaryota</taxon>
        <taxon>Metazoa</taxon>
        <taxon>Ecdysozoa</taxon>
        <taxon>Nematoda</taxon>
        <taxon>Chromadorea</taxon>
        <taxon>Rhabditida</taxon>
        <taxon>Spirurina</taxon>
        <taxon>Ascaridomorpha</taxon>
        <taxon>Ascaridoidea</taxon>
        <taxon>Ascarididae</taxon>
        <taxon>Ascaris</taxon>
    </lineage>
</organism>
<evidence type="ECO:0000256" key="1">
    <source>
        <dbReference type="SAM" id="MobiDB-lite"/>
    </source>
</evidence>
<feature type="compositionally biased region" description="Acidic residues" evidence="1">
    <location>
        <begin position="339"/>
        <end position="355"/>
    </location>
</feature>
<feature type="region of interest" description="Disordered" evidence="1">
    <location>
        <begin position="195"/>
        <end position="220"/>
    </location>
</feature>
<dbReference type="AlphaFoldDB" id="A0A0M3ICM7"/>
<feature type="compositionally biased region" description="Basic and acidic residues" evidence="1">
    <location>
        <begin position="372"/>
        <end position="387"/>
    </location>
</feature>
<keyword evidence="2" id="KW-0812">Transmembrane</keyword>
<evidence type="ECO:0000256" key="2">
    <source>
        <dbReference type="SAM" id="Phobius"/>
    </source>
</evidence>
<reference evidence="4" key="1">
    <citation type="submission" date="2017-02" db="UniProtKB">
        <authorList>
            <consortium name="WormBaseParasite"/>
        </authorList>
    </citation>
    <scope>IDENTIFICATION</scope>
</reference>
<feature type="compositionally biased region" description="Polar residues" evidence="1">
    <location>
        <begin position="153"/>
        <end position="171"/>
    </location>
</feature>
<evidence type="ECO:0000313" key="3">
    <source>
        <dbReference type="Proteomes" id="UP000036681"/>
    </source>
</evidence>
<proteinExistence type="predicted"/>
<keyword evidence="2" id="KW-1133">Transmembrane helix</keyword>
<dbReference type="Proteomes" id="UP000036681">
    <property type="component" value="Unplaced"/>
</dbReference>
<sequence>MFYMIAAIYRPPLLIPDGWPLGMVEVALAIAILLIVLLAVLICCYMRSRKYRYDKPPEQKDLEYEAHNFNPRVSKSFEGTSPSLAPPPLPPRGFRSMHNNQLSNFEQAQLTGLPTVQVRPMPLSERLGGSSNGGGSRSPSIAESGRWKARQAMTPSSQNNVDVTRNGTSSSIDELDQVAQVDMIRRYGRRILENADESESNLPSEARSAENGHHRRANKARQVYKGGSALFELGCRWILLKRGQADGSPSFKEEGLSNEPKKDWRQECDKRIHGACGAAADMRSERMKLHLLGNNRIAIGETILSPREQDDEYMTMRPINRRMPPDSAESQRRPLLETSDSDGMDGVDFVYPDEVDPSKRERPRPPAHNTRHLREASSEAEVSRVYDDPASEPNDTTEPRTLTPELAFSTKETSAESETHEVSPAMTVI</sequence>
<feature type="transmembrane region" description="Helical" evidence="2">
    <location>
        <begin position="26"/>
        <end position="46"/>
    </location>
</feature>
<keyword evidence="3" id="KW-1185">Reference proteome</keyword>
<keyword evidence="2" id="KW-0472">Membrane</keyword>
<dbReference type="WBParaSite" id="ALUE_0001565901-mRNA-1">
    <property type="protein sequence ID" value="ALUE_0001565901-mRNA-1"/>
    <property type="gene ID" value="ALUE_0001565901"/>
</dbReference>